<evidence type="ECO:0000256" key="1">
    <source>
        <dbReference type="ARBA" id="ARBA00007613"/>
    </source>
</evidence>
<evidence type="ECO:0000256" key="2">
    <source>
        <dbReference type="RuleBase" id="RU362097"/>
    </source>
</evidence>
<feature type="chain" id="PRO_5017855188" evidence="2">
    <location>
        <begin position="20"/>
        <end position="468"/>
    </location>
</feature>
<comment type="subcellular location">
    <subcellularLocation>
        <location evidence="2">Cell outer membrane</location>
        <topology evidence="2">Lipid-anchor</topology>
    </subcellularLocation>
</comment>
<protein>
    <submittedName>
        <fullName evidence="3">Efflux transporter outer membrane subunit</fullName>
    </submittedName>
</protein>
<dbReference type="PANTHER" id="PTHR30203">
    <property type="entry name" value="OUTER MEMBRANE CATION EFFLUX PROTEIN"/>
    <property type="match status" value="1"/>
</dbReference>
<dbReference type="Pfam" id="PF02321">
    <property type="entry name" value="OEP"/>
    <property type="match status" value="2"/>
</dbReference>
<dbReference type="PROSITE" id="PS51257">
    <property type="entry name" value="PROKAR_LIPOPROTEIN"/>
    <property type="match status" value="1"/>
</dbReference>
<organism evidence="3 4">
    <name type="scientific">Solilutibacter pythonis</name>
    <dbReference type="NCBI Taxonomy" id="2483112"/>
    <lineage>
        <taxon>Bacteria</taxon>
        <taxon>Pseudomonadati</taxon>
        <taxon>Pseudomonadota</taxon>
        <taxon>Gammaproteobacteria</taxon>
        <taxon>Lysobacterales</taxon>
        <taxon>Lysobacteraceae</taxon>
        <taxon>Solilutibacter</taxon>
    </lineage>
</organism>
<dbReference type="InterPro" id="IPR003423">
    <property type="entry name" value="OMP_efflux"/>
</dbReference>
<evidence type="ECO:0000313" key="4">
    <source>
        <dbReference type="Proteomes" id="UP000275012"/>
    </source>
</evidence>
<comment type="caution">
    <text evidence="3">The sequence shown here is derived from an EMBL/GenBank/DDBJ whole genome shotgun (WGS) entry which is preliminary data.</text>
</comment>
<accession>A0A3M2I3V2</accession>
<keyword evidence="2" id="KW-0564">Palmitate</keyword>
<gene>
    <name evidence="3" type="ORF">EBB59_06420</name>
</gene>
<evidence type="ECO:0000313" key="3">
    <source>
        <dbReference type="EMBL" id="RMH93167.1"/>
    </source>
</evidence>
<sequence>MNKPLTLALALALSGCATLVPELPEAWPQIREGWPMPEHATAADTTTGEIAWAGWRDMLLDERLERVVAQSLAHNRDLRVAVLNVERARAQYRIRRAERLPAIGGGVALERTGGDAPVGETHTASLGLANFELDLFGRVRNLSEAALQRYFAQEENRRAAQIALIAEVANAWMTLAADRSLHRVAADTLAAQEAMLGLTERRHQLGVVGGLELAQARTQVESARADMARYAGQVEQDRHALDLLAGSPVAEADLPRVLEDGLVAMPSPPAGLPSETLLARPDIQAAEHVLRAANANIGAARAAFFPSIRLTGAAGSRSGELSGLFDAGTRFWRFAPQINIPIFQGGALRAGLGVARADRDIALADYEKAIQSGFREVADALALATTLAERRAAAERLLLAARDAERLSKARHEAGLDSYLVLLDAQRGRYGAEQGWVSARLAEQANRVALYRALGGGWWTRAGGAGAP</sequence>
<keyword evidence="2" id="KW-1134">Transmembrane beta strand</keyword>
<name>A0A3M2I3V2_9GAMM</name>
<dbReference type="SUPFAM" id="SSF56954">
    <property type="entry name" value="Outer membrane efflux proteins (OEP)"/>
    <property type="match status" value="1"/>
</dbReference>
<reference evidence="3 4" key="1">
    <citation type="submission" date="2018-10" db="EMBL/GenBank/DDBJ databases">
        <title>Proposal of Lysobacter pythonis sp. nov. isolated from royal pythons (Python regius).</title>
        <authorList>
            <person name="Hans-Juergen B."/>
            <person name="Huptas C."/>
            <person name="Sandra B."/>
            <person name="Igor L."/>
            <person name="Joachim S."/>
            <person name="Siegfried S."/>
            <person name="Mareike W."/>
            <person name="Peter K."/>
        </authorList>
    </citation>
    <scope>NUCLEOTIDE SEQUENCE [LARGE SCALE GENOMIC DNA]</scope>
    <source>
        <strain evidence="3 4">4284/11</strain>
    </source>
</reference>
<keyword evidence="2" id="KW-0449">Lipoprotein</keyword>
<keyword evidence="2" id="KW-0812">Transmembrane</keyword>
<dbReference type="AlphaFoldDB" id="A0A3M2I3V2"/>
<keyword evidence="2" id="KW-0732">Signal</keyword>
<dbReference type="RefSeq" id="WP_122101326.1">
    <property type="nucleotide sequence ID" value="NZ_RFLY01000007.1"/>
</dbReference>
<comment type="similarity">
    <text evidence="1 2">Belongs to the outer membrane factor (OMF) (TC 1.B.17) family.</text>
</comment>
<dbReference type="EMBL" id="RFLY01000007">
    <property type="protein sequence ID" value="RMH93167.1"/>
    <property type="molecule type" value="Genomic_DNA"/>
</dbReference>
<dbReference type="Proteomes" id="UP000275012">
    <property type="component" value="Unassembled WGS sequence"/>
</dbReference>
<dbReference type="Gene3D" id="2.20.200.10">
    <property type="entry name" value="Outer membrane efflux proteins (OEP)"/>
    <property type="match status" value="1"/>
</dbReference>
<proteinExistence type="inferred from homology"/>
<dbReference type="OrthoDB" id="9770517at2"/>
<keyword evidence="4" id="KW-1185">Reference proteome</keyword>
<dbReference type="GO" id="GO:0009279">
    <property type="term" value="C:cell outer membrane"/>
    <property type="evidence" value="ECO:0007669"/>
    <property type="project" value="UniProtKB-SubCell"/>
</dbReference>
<dbReference type="InterPro" id="IPR010131">
    <property type="entry name" value="MdtP/NodT-like"/>
</dbReference>
<dbReference type="GO" id="GO:0015562">
    <property type="term" value="F:efflux transmembrane transporter activity"/>
    <property type="evidence" value="ECO:0007669"/>
    <property type="project" value="InterPro"/>
</dbReference>
<dbReference type="NCBIfam" id="TIGR01845">
    <property type="entry name" value="outer_NodT"/>
    <property type="match status" value="1"/>
</dbReference>
<feature type="signal peptide" evidence="2">
    <location>
        <begin position="1"/>
        <end position="19"/>
    </location>
</feature>
<dbReference type="Gene3D" id="1.20.1600.10">
    <property type="entry name" value="Outer membrane efflux proteins (OEP)"/>
    <property type="match status" value="1"/>
</dbReference>
<dbReference type="PANTHER" id="PTHR30203:SF32">
    <property type="entry name" value="CATION EFFLUX SYSTEM PROTEIN CUSC"/>
    <property type="match status" value="1"/>
</dbReference>
<keyword evidence="2" id="KW-0472">Membrane</keyword>